<dbReference type="OrthoDB" id="690068at2759"/>
<comment type="subcellular location">
    <subcellularLocation>
        <location evidence="1">Nucleus</location>
    </subcellularLocation>
</comment>
<accession>A0A5E4MFP8</accession>
<dbReference type="InterPro" id="IPR036638">
    <property type="entry name" value="HLH_DNA-bd_sf"/>
</dbReference>
<dbReference type="GO" id="GO:0000978">
    <property type="term" value="F:RNA polymerase II cis-regulatory region sequence-specific DNA binding"/>
    <property type="evidence" value="ECO:0007669"/>
    <property type="project" value="TreeGrafter"/>
</dbReference>
<keyword evidence="2" id="KW-0805">Transcription regulation</keyword>
<dbReference type="SMART" id="SM00353">
    <property type="entry name" value="HLH"/>
    <property type="match status" value="1"/>
</dbReference>
<sequence length="244" mass="27503">MSIKISDNDSLNVGNTYKVGNNGQLIKLEQNILGAQTLIVTDDDGSLESADEQTTAAVLEHGNLSGIVLGKTNDANITQYEIRPNSNSTQFYVVQPINDLFTTTTTVKRPIVPLNSEISRNKRVDRTIVSRDAKRRLTHNEVERRRRDKINQWIMYMSKIIPDCAEENKTNYDNQSKGGILAKACDYINELKSTNQRLMDCVKQMEAVNRHNAELRMENDELRGLLSQHGLLSESFVSRDGDSS</sequence>
<evidence type="ECO:0000256" key="3">
    <source>
        <dbReference type="ARBA" id="ARBA00023163"/>
    </source>
</evidence>
<dbReference type="AlphaFoldDB" id="A0A5E4MFP8"/>
<evidence type="ECO:0000256" key="1">
    <source>
        <dbReference type="ARBA" id="ARBA00004123"/>
    </source>
</evidence>
<evidence type="ECO:0000259" key="5">
    <source>
        <dbReference type="PROSITE" id="PS50888"/>
    </source>
</evidence>
<dbReference type="EMBL" id="CABPRJ010000510">
    <property type="protein sequence ID" value="VVC30251.1"/>
    <property type="molecule type" value="Genomic_DNA"/>
</dbReference>
<evidence type="ECO:0000313" key="7">
    <source>
        <dbReference type="Proteomes" id="UP000325440"/>
    </source>
</evidence>
<name>A0A5E4MFP8_9HEMI</name>
<dbReference type="GO" id="GO:0046983">
    <property type="term" value="F:protein dimerization activity"/>
    <property type="evidence" value="ECO:0007669"/>
    <property type="project" value="InterPro"/>
</dbReference>
<dbReference type="Proteomes" id="UP000325440">
    <property type="component" value="Unassembled WGS sequence"/>
</dbReference>
<dbReference type="Pfam" id="PF00010">
    <property type="entry name" value="HLH"/>
    <property type="match status" value="1"/>
</dbReference>
<proteinExistence type="predicted"/>
<evidence type="ECO:0000256" key="4">
    <source>
        <dbReference type="ARBA" id="ARBA00023242"/>
    </source>
</evidence>
<reference evidence="6 7" key="1">
    <citation type="submission" date="2019-08" db="EMBL/GenBank/DDBJ databases">
        <authorList>
            <person name="Alioto T."/>
            <person name="Alioto T."/>
            <person name="Gomez Garrido J."/>
        </authorList>
    </citation>
    <scope>NUCLEOTIDE SEQUENCE [LARGE SCALE GENOMIC DNA]</scope>
</reference>
<dbReference type="PANTHER" id="PTHR46117">
    <property type="entry name" value="FI24210P1"/>
    <property type="match status" value="1"/>
</dbReference>
<keyword evidence="4" id="KW-0539">Nucleus</keyword>
<feature type="domain" description="BHLH" evidence="5">
    <location>
        <begin position="134"/>
        <end position="191"/>
    </location>
</feature>
<evidence type="ECO:0000256" key="2">
    <source>
        <dbReference type="ARBA" id="ARBA00023015"/>
    </source>
</evidence>
<dbReference type="Gene3D" id="4.10.280.10">
    <property type="entry name" value="Helix-loop-helix DNA-binding domain"/>
    <property type="match status" value="1"/>
</dbReference>
<dbReference type="InterPro" id="IPR011598">
    <property type="entry name" value="bHLH_dom"/>
</dbReference>
<dbReference type="CDD" id="cd11396">
    <property type="entry name" value="bHLHzip_USF"/>
    <property type="match status" value="1"/>
</dbReference>
<keyword evidence="7" id="KW-1185">Reference proteome</keyword>
<evidence type="ECO:0000313" key="6">
    <source>
        <dbReference type="EMBL" id="VVC30251.1"/>
    </source>
</evidence>
<keyword evidence="3" id="KW-0804">Transcription</keyword>
<gene>
    <name evidence="6" type="ORF">CINCED_3A022798</name>
</gene>
<protein>
    <submittedName>
        <fullName evidence="6">Myc-type, basic helix-loop-helix (BHLH) domain</fullName>
    </submittedName>
</protein>
<dbReference type="SUPFAM" id="SSF47459">
    <property type="entry name" value="HLH, helix-loop-helix DNA-binding domain"/>
    <property type="match status" value="1"/>
</dbReference>
<dbReference type="PROSITE" id="PS50888">
    <property type="entry name" value="BHLH"/>
    <property type="match status" value="1"/>
</dbReference>
<organism evidence="6 7">
    <name type="scientific">Cinara cedri</name>
    <dbReference type="NCBI Taxonomy" id="506608"/>
    <lineage>
        <taxon>Eukaryota</taxon>
        <taxon>Metazoa</taxon>
        <taxon>Ecdysozoa</taxon>
        <taxon>Arthropoda</taxon>
        <taxon>Hexapoda</taxon>
        <taxon>Insecta</taxon>
        <taxon>Pterygota</taxon>
        <taxon>Neoptera</taxon>
        <taxon>Paraneoptera</taxon>
        <taxon>Hemiptera</taxon>
        <taxon>Sternorrhyncha</taxon>
        <taxon>Aphidomorpha</taxon>
        <taxon>Aphidoidea</taxon>
        <taxon>Aphididae</taxon>
        <taxon>Lachninae</taxon>
        <taxon>Cinara</taxon>
    </lineage>
</organism>
<dbReference type="PANTHER" id="PTHR46117:SF3">
    <property type="entry name" value="FI24210P1"/>
    <property type="match status" value="1"/>
</dbReference>
<dbReference type="InterPro" id="IPR051732">
    <property type="entry name" value="USF"/>
</dbReference>
<dbReference type="GO" id="GO:0000981">
    <property type="term" value="F:DNA-binding transcription factor activity, RNA polymerase II-specific"/>
    <property type="evidence" value="ECO:0007669"/>
    <property type="project" value="TreeGrafter"/>
</dbReference>
<dbReference type="GO" id="GO:0005634">
    <property type="term" value="C:nucleus"/>
    <property type="evidence" value="ECO:0007669"/>
    <property type="project" value="UniProtKB-SubCell"/>
</dbReference>